<organism evidence="1 2">
    <name type="scientific">Eumeta variegata</name>
    <name type="common">Bagworm moth</name>
    <name type="synonym">Eumeta japonica</name>
    <dbReference type="NCBI Taxonomy" id="151549"/>
    <lineage>
        <taxon>Eukaryota</taxon>
        <taxon>Metazoa</taxon>
        <taxon>Ecdysozoa</taxon>
        <taxon>Arthropoda</taxon>
        <taxon>Hexapoda</taxon>
        <taxon>Insecta</taxon>
        <taxon>Pterygota</taxon>
        <taxon>Neoptera</taxon>
        <taxon>Endopterygota</taxon>
        <taxon>Lepidoptera</taxon>
        <taxon>Glossata</taxon>
        <taxon>Ditrysia</taxon>
        <taxon>Tineoidea</taxon>
        <taxon>Psychidae</taxon>
        <taxon>Oiketicinae</taxon>
        <taxon>Eumeta</taxon>
    </lineage>
</organism>
<proteinExistence type="predicted"/>
<dbReference type="Proteomes" id="UP000299102">
    <property type="component" value="Unassembled WGS sequence"/>
</dbReference>
<protein>
    <submittedName>
        <fullName evidence="1">Uncharacterized protein</fullName>
    </submittedName>
</protein>
<keyword evidence="2" id="KW-1185">Reference proteome</keyword>
<gene>
    <name evidence="1" type="ORF">EVAR_91454_1</name>
</gene>
<dbReference type="AlphaFoldDB" id="A0A4C1X1H3"/>
<reference evidence="1 2" key="1">
    <citation type="journal article" date="2019" name="Commun. Biol.">
        <title>The bagworm genome reveals a unique fibroin gene that provides high tensile strength.</title>
        <authorList>
            <person name="Kono N."/>
            <person name="Nakamura H."/>
            <person name="Ohtoshi R."/>
            <person name="Tomita M."/>
            <person name="Numata K."/>
            <person name="Arakawa K."/>
        </authorList>
    </citation>
    <scope>NUCLEOTIDE SEQUENCE [LARGE SCALE GENOMIC DNA]</scope>
</reference>
<accession>A0A4C1X1H3</accession>
<sequence>MQAGGVTPLNTVRKFVSVNVQLVSTTQKIKGGKLRRHGNVMMRRAESCPIKSAQRYQAAGKEQTIDLFDGLLSMGAGRCKSIITLTIQYGPVWRRRTRRSDRK</sequence>
<comment type="caution">
    <text evidence="1">The sequence shown here is derived from an EMBL/GenBank/DDBJ whole genome shotgun (WGS) entry which is preliminary data.</text>
</comment>
<evidence type="ECO:0000313" key="2">
    <source>
        <dbReference type="Proteomes" id="UP000299102"/>
    </source>
</evidence>
<evidence type="ECO:0000313" key="1">
    <source>
        <dbReference type="EMBL" id="GBP56802.1"/>
    </source>
</evidence>
<dbReference type="EMBL" id="BGZK01000701">
    <property type="protein sequence ID" value="GBP56802.1"/>
    <property type="molecule type" value="Genomic_DNA"/>
</dbReference>
<name>A0A4C1X1H3_EUMVA</name>